<proteinExistence type="predicted"/>
<organism evidence="1 2">
    <name type="scientific">Panagrolaimus sp. ES5</name>
    <dbReference type="NCBI Taxonomy" id="591445"/>
    <lineage>
        <taxon>Eukaryota</taxon>
        <taxon>Metazoa</taxon>
        <taxon>Ecdysozoa</taxon>
        <taxon>Nematoda</taxon>
        <taxon>Chromadorea</taxon>
        <taxon>Rhabditida</taxon>
        <taxon>Tylenchina</taxon>
        <taxon>Panagrolaimomorpha</taxon>
        <taxon>Panagrolaimoidea</taxon>
        <taxon>Panagrolaimidae</taxon>
        <taxon>Panagrolaimus</taxon>
    </lineage>
</organism>
<accession>A0AC34G304</accession>
<name>A0AC34G304_9BILA</name>
<dbReference type="Proteomes" id="UP000887579">
    <property type="component" value="Unplaced"/>
</dbReference>
<reference evidence="2" key="1">
    <citation type="submission" date="2022-11" db="UniProtKB">
        <authorList>
            <consortium name="WormBaseParasite"/>
        </authorList>
    </citation>
    <scope>IDENTIFICATION</scope>
</reference>
<sequence>MIQIAAGAPTENYENVKVSNQTNLLENYSLKIRQCTCEEADQCIAETYPYLKECRKSCKSYLEYFGTTTDKYVECWPSNPAGKDLLISCLKNNIQGFCATNSTTYIDKPEYNQTAIEEEEQSNFEMAKHFKAFHYCAGACLKEKIVACYERKSCGVLIPQNYDIGKPANFCEDLKSTVVSNTFKAYACIAFSHLFG</sequence>
<evidence type="ECO:0000313" key="2">
    <source>
        <dbReference type="WBParaSite" id="ES5_v2.g24074.t1"/>
    </source>
</evidence>
<evidence type="ECO:0000313" key="1">
    <source>
        <dbReference type="Proteomes" id="UP000887579"/>
    </source>
</evidence>
<protein>
    <submittedName>
        <fullName evidence="2">Uncharacterized protein</fullName>
    </submittedName>
</protein>
<dbReference type="WBParaSite" id="ES5_v2.g24074.t1">
    <property type="protein sequence ID" value="ES5_v2.g24074.t1"/>
    <property type="gene ID" value="ES5_v2.g24074"/>
</dbReference>